<reference evidence="3" key="1">
    <citation type="submission" date="2016-01" db="EMBL/GenBank/DDBJ databases">
        <title>Draft genome of Chromobacterium sp. F49.</title>
        <authorList>
            <person name="Hong K.W."/>
        </authorList>
    </citation>
    <scope>NUCLEOTIDE SEQUENCE [LARGE SCALE GENOMIC DNA]</scope>
    <source>
        <strain evidence="3">CN3</strain>
    </source>
</reference>
<dbReference type="EMBL" id="LQQO01000001">
    <property type="protein sequence ID" value="KZE18749.1"/>
    <property type="molecule type" value="Genomic_DNA"/>
</dbReference>
<keyword evidence="3" id="KW-1185">Reference proteome</keyword>
<evidence type="ECO:0000313" key="3">
    <source>
        <dbReference type="Proteomes" id="UP000076609"/>
    </source>
</evidence>
<feature type="signal peptide" evidence="1">
    <location>
        <begin position="1"/>
        <end position="22"/>
    </location>
</feature>
<dbReference type="RefSeq" id="WP_066687384.1">
    <property type="nucleotide sequence ID" value="NZ_CP117025.1"/>
</dbReference>
<accession>A0ABR5YGF3</accession>
<evidence type="ECO:0008006" key="4">
    <source>
        <dbReference type="Google" id="ProtNLM"/>
    </source>
</evidence>
<evidence type="ECO:0000313" key="2">
    <source>
        <dbReference type="EMBL" id="KZE18749.1"/>
    </source>
</evidence>
<dbReference type="Proteomes" id="UP000076609">
    <property type="component" value="Unassembled WGS sequence"/>
</dbReference>
<organism evidence="2 3">
    <name type="scientific">Sphingomonas hankookensis</name>
    <dbReference type="NCBI Taxonomy" id="563996"/>
    <lineage>
        <taxon>Bacteria</taxon>
        <taxon>Pseudomonadati</taxon>
        <taxon>Pseudomonadota</taxon>
        <taxon>Alphaproteobacteria</taxon>
        <taxon>Sphingomonadales</taxon>
        <taxon>Sphingomonadaceae</taxon>
        <taxon>Sphingomonas</taxon>
    </lineage>
</organism>
<keyword evidence="1" id="KW-0732">Signal</keyword>
<feature type="chain" id="PRO_5046814046" description="Haem-binding uptake Tiki superfamily ChaN domain-containing protein" evidence="1">
    <location>
        <begin position="23"/>
        <end position="303"/>
    </location>
</feature>
<gene>
    <name evidence="2" type="ORF">AVT10_01525</name>
</gene>
<comment type="caution">
    <text evidence="2">The sequence shown here is derived from an EMBL/GenBank/DDBJ whole genome shotgun (WGS) entry which is preliminary data.</text>
</comment>
<protein>
    <recommendedName>
        <fullName evidence="4">Haem-binding uptake Tiki superfamily ChaN domain-containing protein</fullName>
    </recommendedName>
</protein>
<proteinExistence type="predicted"/>
<evidence type="ECO:0000256" key="1">
    <source>
        <dbReference type="SAM" id="SignalP"/>
    </source>
</evidence>
<sequence length="303" mass="32043">MRMPLVLAAMVGGLTVAVPTMARPAEECRIPDGWAQVVRSDPRYVVFGEIHGTQQSPAFIGNLACALAMRGERALVAVELGSIHDAALQVAWLVPHKQFPAALVKNGWAGQNDGVGSVAMRDMLVRLHALKDAGRPIAVVAFNGARDATQRTKFADQPGQGPHEAAQAENIRNAANAGRYDRVLVLVGNLHARKQPVERQAATFRPMAMQLAPAGTVVSLDMATAGGASWSCQLREGIKPSPGTPLTREMMDCAGHPLRGDATIDRAPFITLQPLPGATRDPGYDGSYWLGPVSASPPAVAGD</sequence>
<name>A0ABR5YGF3_9SPHN</name>